<dbReference type="OrthoDB" id="9804649at2"/>
<keyword evidence="1" id="KW-0813">Transport</keyword>
<dbReference type="AlphaFoldDB" id="A0A2K9NMK1"/>
<evidence type="ECO:0000256" key="2">
    <source>
        <dbReference type="ARBA" id="ARBA00022617"/>
    </source>
</evidence>
<reference evidence="6 7" key="1">
    <citation type="submission" date="2018-01" db="EMBL/GenBank/DDBJ databases">
        <title>Complete genome sequence of Bacteriovorax stolpii DSM12778.</title>
        <authorList>
            <person name="Tang B."/>
            <person name="Chang J."/>
        </authorList>
    </citation>
    <scope>NUCLEOTIDE SEQUENCE [LARGE SCALE GENOMIC DNA]</scope>
    <source>
        <strain evidence="6 7">DSM 12778</strain>
    </source>
</reference>
<dbReference type="EMBL" id="CP025704">
    <property type="protein sequence ID" value="AUN96730.1"/>
    <property type="molecule type" value="Genomic_DNA"/>
</dbReference>
<dbReference type="InterPro" id="IPR036909">
    <property type="entry name" value="Cyt_c-like_dom_sf"/>
</dbReference>
<dbReference type="KEGG" id="bsto:C0V70_01120"/>
<dbReference type="InterPro" id="IPR023155">
    <property type="entry name" value="Cyt_c-552/4"/>
</dbReference>
<evidence type="ECO:0000313" key="7">
    <source>
        <dbReference type="Proteomes" id="UP000235584"/>
    </source>
</evidence>
<proteinExistence type="predicted"/>
<keyword evidence="2" id="KW-0349">Heme</keyword>
<dbReference type="PROSITE" id="PS51007">
    <property type="entry name" value="CYTC"/>
    <property type="match status" value="3"/>
</dbReference>
<keyword evidence="7" id="KW-1185">Reference proteome</keyword>
<evidence type="ECO:0000313" key="6">
    <source>
        <dbReference type="EMBL" id="AUN96730.1"/>
    </source>
</evidence>
<dbReference type="Pfam" id="PF00034">
    <property type="entry name" value="Cytochrom_C"/>
    <property type="match status" value="1"/>
</dbReference>
<evidence type="ECO:0000256" key="4">
    <source>
        <dbReference type="ARBA" id="ARBA00022982"/>
    </source>
</evidence>
<dbReference type="PANTHER" id="PTHR37823:SF1">
    <property type="entry name" value="CYTOCHROME C-553-LIKE"/>
    <property type="match status" value="1"/>
</dbReference>
<evidence type="ECO:0000256" key="5">
    <source>
        <dbReference type="ARBA" id="ARBA00023004"/>
    </source>
</evidence>
<evidence type="ECO:0000256" key="1">
    <source>
        <dbReference type="ARBA" id="ARBA00022448"/>
    </source>
</evidence>
<keyword evidence="5" id="KW-0408">Iron</keyword>
<accession>A0A2K9NMK1</accession>
<dbReference type="InterPro" id="IPR009056">
    <property type="entry name" value="Cyt_c-like_dom"/>
</dbReference>
<dbReference type="PANTHER" id="PTHR37823">
    <property type="entry name" value="CYTOCHROME C-553-LIKE"/>
    <property type="match status" value="1"/>
</dbReference>
<dbReference type="Gene3D" id="1.10.1130.10">
    <property type="entry name" value="Flavocytochrome C3, Chain A"/>
    <property type="match status" value="1"/>
</dbReference>
<dbReference type="InterPro" id="IPR036280">
    <property type="entry name" value="Multihaem_cyt_sf"/>
</dbReference>
<name>A0A2K9NMK1_BACTC</name>
<dbReference type="SUPFAM" id="SSF48695">
    <property type="entry name" value="Multiheme cytochromes"/>
    <property type="match status" value="1"/>
</dbReference>
<dbReference type="GO" id="GO:0009055">
    <property type="term" value="F:electron transfer activity"/>
    <property type="evidence" value="ECO:0007669"/>
    <property type="project" value="InterPro"/>
</dbReference>
<dbReference type="GO" id="GO:0046872">
    <property type="term" value="F:metal ion binding"/>
    <property type="evidence" value="ECO:0007669"/>
    <property type="project" value="UniProtKB-KW"/>
</dbReference>
<organism evidence="6 7">
    <name type="scientific">Bacteriovorax stolpii</name>
    <name type="common">Bdellovibrio stolpii</name>
    <dbReference type="NCBI Taxonomy" id="960"/>
    <lineage>
        <taxon>Bacteria</taxon>
        <taxon>Pseudomonadati</taxon>
        <taxon>Bdellovibrionota</taxon>
        <taxon>Bacteriovoracia</taxon>
        <taxon>Bacteriovoracales</taxon>
        <taxon>Bacteriovoracaceae</taxon>
        <taxon>Bacteriovorax</taxon>
    </lineage>
</organism>
<sequence>MSENNKEPGMAYSMPKLHKIMAILSFIFFVTTIWVFLDDYMRPWKAYQVEAMKIQRRHLDAKIKEAAKNIDANKLAELNKRLAKGQEIVASRKDEIKKIEKELNGVIAKIKDQTIVNGQLNGRVGAKNFNFETAEGHGDEKHAKKYFKDLSELKAAFVKGKDDLKFYQAQEKELHAKIADLNKEITDTEKEIKDITNTLELLKMAKKSTDITPVFALRNLPFIDFMDPTIKIHQIVVNNVTDDRYFRQVPKVDRCITCHTFIDQPGFEKEANPFKTHPNLDQYVGLESKHPMKQIGCTACHGGEGHRVNDFNSAAHMPDSEAQEKEWVKKYNWHEPHKVPQPMFTKSQTEASCVKCHQGVELIPGATVLNEGRMAIEKYGCNACHKIAGWEHKRKMGPSLLKIAGKVDKEWFKSWVWEPKAFNKHTKMPAFFRQSNNSKPEFVRLNIAEVNAMAEYIWDKSKPYEPNEKYRGGNADKGKELIASIGCMGCHGVDGLEDQSKAVKAYAGPWLSGLGSKVSPDWIMSWIKKPWHYQEDSIMPSLRLTDAEANDITAYLISLRNKQFESLTFAPFDLKARDELLADYLSAFDTIENAKAKVAKMGDREKTLDLGKRSIGKYGCFSCHNIEGFEDYAPIGPELTKEGSKPITQFGFGIQHDVAPRRDAWITAHLQNPRRWDIGIDKVFRDLNKMPNFYMGEAEAKKITVALLGQVSDPLPLAGVKRLNAGETLYNDAMKVANKYGCVACHQIDGLRGNILGMYADDINQGPPRLVNEGHRIQTDWFYHFLTNPEIQKIRPWLSVRMPTFNLTTAEKNTLIAGFQQGAHQPTFEEPAEFVKWAPGEREETLKLFTALNCVQCHTQGFNGETPLAPDLRKASKRLRPSWIKKWLTNPQAILPGTTMPSFFGENGKEPIEPSYFGGDAEKQINGLTKYIIELGQ</sequence>
<keyword evidence="4" id="KW-0249">Electron transport</keyword>
<keyword evidence="3" id="KW-0479">Metal-binding</keyword>
<dbReference type="Proteomes" id="UP000235584">
    <property type="component" value="Chromosome"/>
</dbReference>
<dbReference type="Pfam" id="PF13435">
    <property type="entry name" value="Cytochrome_C554"/>
    <property type="match status" value="1"/>
</dbReference>
<gene>
    <name evidence="6" type="ORF">C0V70_01120</name>
</gene>
<dbReference type="Gene3D" id="1.10.760.10">
    <property type="entry name" value="Cytochrome c-like domain"/>
    <property type="match status" value="5"/>
</dbReference>
<dbReference type="RefSeq" id="WP_102242025.1">
    <property type="nucleotide sequence ID" value="NZ_CP025704.1"/>
</dbReference>
<dbReference type="SUPFAM" id="SSF46626">
    <property type="entry name" value="Cytochrome c"/>
    <property type="match status" value="5"/>
</dbReference>
<evidence type="ECO:0000256" key="3">
    <source>
        <dbReference type="ARBA" id="ARBA00022723"/>
    </source>
</evidence>
<dbReference type="GO" id="GO:0020037">
    <property type="term" value="F:heme binding"/>
    <property type="evidence" value="ECO:0007669"/>
    <property type="project" value="InterPro"/>
</dbReference>
<dbReference type="InterPro" id="IPR051811">
    <property type="entry name" value="Cytochrome_c550/c551-like"/>
</dbReference>
<protein>
    <submittedName>
        <fullName evidence="6">Uncharacterized protein</fullName>
    </submittedName>
</protein>